<dbReference type="EMBL" id="MT630972">
    <property type="protein sequence ID" value="QNO44440.1"/>
    <property type="molecule type" value="Genomic_DNA"/>
</dbReference>
<accession>A0A7G9YCV6</accession>
<gene>
    <name evidence="2" type="ORF">JIFFFGFP_00004</name>
    <name evidence="1" type="ORF">KHKAIIHB_00004</name>
</gene>
<dbReference type="Gene3D" id="1.10.287.3080">
    <property type="match status" value="1"/>
</dbReference>
<dbReference type="EMBL" id="MT631156">
    <property type="protein sequence ID" value="QNO45840.1"/>
    <property type="molecule type" value="Genomic_DNA"/>
</dbReference>
<reference evidence="2" key="1">
    <citation type="submission" date="2020-06" db="EMBL/GenBank/DDBJ databases">
        <title>Unique genomic features of the anaerobic methanotrophic archaea.</title>
        <authorList>
            <person name="Chadwick G.L."/>
            <person name="Skennerton C.T."/>
            <person name="Laso-Perez R."/>
            <person name="Leu A.O."/>
            <person name="Speth D.R."/>
            <person name="Yu H."/>
            <person name="Morgan-Lang C."/>
            <person name="Hatzenpichler R."/>
            <person name="Goudeau D."/>
            <person name="Malmstrom R."/>
            <person name="Brazelton W.J."/>
            <person name="Woyke T."/>
            <person name="Hallam S.J."/>
            <person name="Tyson G.W."/>
            <person name="Wegener G."/>
            <person name="Boetius A."/>
            <person name="Orphan V."/>
        </authorList>
    </citation>
    <scope>NUCLEOTIDE SEQUENCE</scope>
</reference>
<name>A0A7G9YCV6_9EURY</name>
<dbReference type="AlphaFoldDB" id="A0A7G9YCV6"/>
<organism evidence="2">
    <name type="scientific">Candidatus Methanogaster sp. ANME-2c ERB4</name>
    <dbReference type="NCBI Taxonomy" id="2759911"/>
    <lineage>
        <taxon>Archaea</taxon>
        <taxon>Methanobacteriati</taxon>
        <taxon>Methanobacteriota</taxon>
        <taxon>Stenosarchaea group</taxon>
        <taxon>Methanomicrobia</taxon>
        <taxon>Methanosarcinales</taxon>
        <taxon>ANME-2 cluster</taxon>
        <taxon>Candidatus Methanogasteraceae</taxon>
        <taxon>Candidatus Methanogaster</taxon>
    </lineage>
</organism>
<evidence type="ECO:0000313" key="2">
    <source>
        <dbReference type="EMBL" id="QNO45840.1"/>
    </source>
</evidence>
<dbReference type="InterPro" id="IPR036280">
    <property type="entry name" value="Multihaem_cyt_sf"/>
</dbReference>
<dbReference type="Gene3D" id="3.90.10.10">
    <property type="entry name" value="Cytochrome C3"/>
    <property type="match status" value="1"/>
</dbReference>
<dbReference type="SUPFAM" id="SSF48695">
    <property type="entry name" value="Multiheme cytochromes"/>
    <property type="match status" value="2"/>
</dbReference>
<dbReference type="PROSITE" id="PS51257">
    <property type="entry name" value="PROKAR_LIPOPROTEIN"/>
    <property type="match status" value="1"/>
</dbReference>
<proteinExistence type="predicted"/>
<protein>
    <submittedName>
        <fullName evidence="2">Uncharacterized protein</fullName>
    </submittedName>
</protein>
<evidence type="ECO:0000313" key="1">
    <source>
        <dbReference type="EMBL" id="QNO44440.1"/>
    </source>
</evidence>
<sequence>MISMKSTLFGIGAVLLLILVSGCLTYVEEPNASTNQTALDVLGVNASDVSAEEPVGSMPSECKGNCTDCHGLAHGTQLRNCTDCHDAHAPMSGISSPRLEQFCYQCHPQQQFEEISTHPGGHANLKCVYCHSVHRHSEACTNCHAPHSAESMYDDCLNCHPAHTPQEIEYPATVSDEQCANCHKGASIALAQGNTRHTSLKCTYCHTTHEQIPKCTDCHAPHTQNMTYDDCIECHPAHNPVDMKFSTDTPREDCAACHKEIDSELRGSNTKHNNLNCVYCHPEHRYLPTCESCHGLPHENVYDVHKNYPDCSQCHIAPHAVNNIVFTRQ</sequence>